<feature type="transmembrane region" description="Helical" evidence="2">
    <location>
        <begin position="20"/>
        <end position="38"/>
    </location>
</feature>
<dbReference type="RefSeq" id="WP_120038867.1">
    <property type="nucleotide sequence ID" value="NZ_QZFU01000014.1"/>
</dbReference>
<proteinExistence type="predicted"/>
<gene>
    <name evidence="4" type="ORF">D5S18_06195</name>
</gene>
<keyword evidence="2" id="KW-0812">Transmembrane</keyword>
<name>A0A3A4KQC7_9NOCA</name>
<sequence length="288" mass="30764">MVSPSRSSTSPRRRESAGKFVIGVLVLLGLVASVFLVFSNSLQFVRIGLVVALWAAAIGGLIATKYRKEASADKAKAADLRTVYELQLEREVTARREYELGVESRVRQQVGADAAEIAALRAELTVLRTSLQRLFDGEMPVDRPALRADSTRIHQLPQGRDNSSADAGSRPDSGLQQMPGSAVPVFEGDDAARPAFASPFDEPITAETAAVTLEPAGVAPTIGASDPAGWPDAFTEVGPEPEPPKPTPTMGTAGSRRRRRDLDSGDTSTRLSVAEIMANLQSEQRGRS</sequence>
<evidence type="ECO:0000313" key="4">
    <source>
        <dbReference type="EMBL" id="RJO77885.1"/>
    </source>
</evidence>
<dbReference type="OrthoDB" id="4774085at2"/>
<dbReference type="Pfam" id="PF20570">
    <property type="entry name" value="DUF6779"/>
    <property type="match status" value="1"/>
</dbReference>
<keyword evidence="2" id="KW-0472">Membrane</keyword>
<feature type="transmembrane region" description="Helical" evidence="2">
    <location>
        <begin position="44"/>
        <end position="64"/>
    </location>
</feature>
<feature type="region of interest" description="Disordered" evidence="1">
    <location>
        <begin position="145"/>
        <end position="187"/>
    </location>
</feature>
<keyword evidence="2" id="KW-1133">Transmembrane helix</keyword>
<accession>A0A3A4KQC7</accession>
<evidence type="ECO:0000256" key="2">
    <source>
        <dbReference type="SAM" id="Phobius"/>
    </source>
</evidence>
<dbReference type="EMBL" id="QZFU01000014">
    <property type="protein sequence ID" value="RJO77885.1"/>
    <property type="molecule type" value="Genomic_DNA"/>
</dbReference>
<evidence type="ECO:0000259" key="3">
    <source>
        <dbReference type="Pfam" id="PF20570"/>
    </source>
</evidence>
<evidence type="ECO:0000313" key="5">
    <source>
        <dbReference type="Proteomes" id="UP000266677"/>
    </source>
</evidence>
<organism evidence="4 5">
    <name type="scientific">Nocardia panacis</name>
    <dbReference type="NCBI Taxonomy" id="2340916"/>
    <lineage>
        <taxon>Bacteria</taxon>
        <taxon>Bacillati</taxon>
        <taxon>Actinomycetota</taxon>
        <taxon>Actinomycetes</taxon>
        <taxon>Mycobacteriales</taxon>
        <taxon>Nocardiaceae</taxon>
        <taxon>Nocardia</taxon>
    </lineage>
</organism>
<dbReference type="InterPro" id="IPR046706">
    <property type="entry name" value="DUF6779"/>
</dbReference>
<comment type="caution">
    <text evidence="4">The sequence shown here is derived from an EMBL/GenBank/DDBJ whole genome shotgun (WGS) entry which is preliminary data.</text>
</comment>
<feature type="region of interest" description="Disordered" evidence="1">
    <location>
        <begin position="219"/>
        <end position="274"/>
    </location>
</feature>
<feature type="domain" description="DUF6779" evidence="3">
    <location>
        <begin position="46"/>
        <end position="152"/>
    </location>
</feature>
<evidence type="ECO:0000256" key="1">
    <source>
        <dbReference type="SAM" id="MobiDB-lite"/>
    </source>
</evidence>
<protein>
    <recommendedName>
        <fullName evidence="3">DUF6779 domain-containing protein</fullName>
    </recommendedName>
</protein>
<keyword evidence="5" id="KW-1185">Reference proteome</keyword>
<dbReference type="Proteomes" id="UP000266677">
    <property type="component" value="Unassembled WGS sequence"/>
</dbReference>
<dbReference type="AlphaFoldDB" id="A0A3A4KQC7"/>
<reference evidence="4 5" key="1">
    <citation type="submission" date="2018-09" db="EMBL/GenBank/DDBJ databases">
        <title>YIM PH21274 draft genome.</title>
        <authorList>
            <person name="Miao C."/>
        </authorList>
    </citation>
    <scope>NUCLEOTIDE SEQUENCE [LARGE SCALE GENOMIC DNA]</scope>
    <source>
        <strain evidence="4 5">YIM PH 21724</strain>
    </source>
</reference>